<dbReference type="eggNOG" id="KOG3854">
    <property type="taxonomic scope" value="Eukaryota"/>
</dbReference>
<evidence type="ECO:0000313" key="3">
    <source>
        <dbReference type="Proteomes" id="UP000007264"/>
    </source>
</evidence>
<dbReference type="SMART" id="SM00731">
    <property type="entry name" value="SprT"/>
    <property type="match status" value="1"/>
</dbReference>
<dbReference type="Proteomes" id="UP000007264">
    <property type="component" value="Unassembled WGS sequence"/>
</dbReference>
<dbReference type="EMBL" id="AGSI01000001">
    <property type="protein sequence ID" value="EIE27616.1"/>
    <property type="molecule type" value="Genomic_DNA"/>
</dbReference>
<sequence>MSVAAFRRRRSALARSMFQEFNASVFGNRLPEDLEISWNAHLRTTAGTTHYKREPPTTLTDPPRHTARVELSSKVLDSRERLRATLLHELCHVAAWVLPPHAAKPPHGPVFKRWAAAAAAAHPDVPVTTCHSYNIHVPFQWQCENPECAQVYKRHSKSINAARQACGLCRSRLAFLGKFRPDGTPAKARAPSAFSAFVRDNFADVRSACPPGTPQQGGS</sequence>
<gene>
    <name evidence="2" type="ORF">COCSUDRAFT_52221</name>
</gene>
<dbReference type="PANTHER" id="PTHR23099">
    <property type="entry name" value="TRANSCRIPTIONAL REGULATOR"/>
    <property type="match status" value="1"/>
</dbReference>
<dbReference type="STRING" id="574566.I0ZAE7"/>
<reference evidence="2 3" key="1">
    <citation type="journal article" date="2012" name="Genome Biol.">
        <title>The genome of the polar eukaryotic microalga coccomyxa subellipsoidea reveals traits of cold adaptation.</title>
        <authorList>
            <person name="Blanc G."/>
            <person name="Agarkova I."/>
            <person name="Grimwood J."/>
            <person name="Kuo A."/>
            <person name="Brueggeman A."/>
            <person name="Dunigan D."/>
            <person name="Gurnon J."/>
            <person name="Ladunga I."/>
            <person name="Lindquist E."/>
            <person name="Lucas S."/>
            <person name="Pangilinan J."/>
            <person name="Proschold T."/>
            <person name="Salamov A."/>
            <person name="Schmutz J."/>
            <person name="Weeks D."/>
            <person name="Yamada T."/>
            <person name="Claverie J.M."/>
            <person name="Grigoriev I."/>
            <person name="Van Etten J."/>
            <person name="Lomsadze A."/>
            <person name="Borodovsky M."/>
        </authorList>
    </citation>
    <scope>NUCLEOTIDE SEQUENCE [LARGE SCALE GENOMIC DNA]</scope>
    <source>
        <strain evidence="2 3">C-169</strain>
    </source>
</reference>
<organism evidence="2 3">
    <name type="scientific">Coccomyxa subellipsoidea (strain C-169)</name>
    <name type="common">Green microalga</name>
    <dbReference type="NCBI Taxonomy" id="574566"/>
    <lineage>
        <taxon>Eukaryota</taxon>
        <taxon>Viridiplantae</taxon>
        <taxon>Chlorophyta</taxon>
        <taxon>core chlorophytes</taxon>
        <taxon>Trebouxiophyceae</taxon>
        <taxon>Trebouxiophyceae incertae sedis</taxon>
        <taxon>Coccomyxaceae</taxon>
        <taxon>Coccomyxa</taxon>
        <taxon>Coccomyxa subellipsoidea</taxon>
    </lineage>
</organism>
<accession>I0ZAE7</accession>
<dbReference type="GO" id="GO:0006950">
    <property type="term" value="P:response to stress"/>
    <property type="evidence" value="ECO:0007669"/>
    <property type="project" value="UniProtKB-ARBA"/>
</dbReference>
<dbReference type="OrthoDB" id="20772at2759"/>
<keyword evidence="3" id="KW-1185">Reference proteome</keyword>
<evidence type="ECO:0000259" key="1">
    <source>
        <dbReference type="SMART" id="SM00731"/>
    </source>
</evidence>
<name>I0ZAE7_COCSC</name>
<evidence type="ECO:0000313" key="2">
    <source>
        <dbReference type="EMBL" id="EIE27616.1"/>
    </source>
</evidence>
<dbReference type="GeneID" id="17045857"/>
<dbReference type="PANTHER" id="PTHR23099:SF0">
    <property type="entry name" value="GERM CELL NUCLEAR ACIDIC PROTEIN"/>
    <property type="match status" value="1"/>
</dbReference>
<feature type="domain" description="SprT-like" evidence="1">
    <location>
        <begin position="11"/>
        <end position="176"/>
    </location>
</feature>
<dbReference type="InterPro" id="IPR006640">
    <property type="entry name" value="SprT-like_domain"/>
</dbReference>
<dbReference type="RefSeq" id="XP_005652160.1">
    <property type="nucleotide sequence ID" value="XM_005652103.1"/>
</dbReference>
<proteinExistence type="predicted"/>
<dbReference type="Pfam" id="PF10263">
    <property type="entry name" value="SprT-like"/>
    <property type="match status" value="1"/>
</dbReference>
<protein>
    <recommendedName>
        <fullName evidence="1">SprT-like domain-containing protein</fullName>
    </recommendedName>
</protein>
<dbReference type="GO" id="GO:0005634">
    <property type="term" value="C:nucleus"/>
    <property type="evidence" value="ECO:0007669"/>
    <property type="project" value="TreeGrafter"/>
</dbReference>
<dbReference type="AlphaFoldDB" id="I0ZAE7"/>
<comment type="caution">
    <text evidence="2">The sequence shown here is derived from an EMBL/GenBank/DDBJ whole genome shotgun (WGS) entry which is preliminary data.</text>
</comment>
<dbReference type="KEGG" id="csl:COCSUDRAFT_52221"/>